<organism evidence="1 2">
    <name type="scientific">Eumeta variegata</name>
    <name type="common">Bagworm moth</name>
    <name type="synonym">Eumeta japonica</name>
    <dbReference type="NCBI Taxonomy" id="151549"/>
    <lineage>
        <taxon>Eukaryota</taxon>
        <taxon>Metazoa</taxon>
        <taxon>Ecdysozoa</taxon>
        <taxon>Arthropoda</taxon>
        <taxon>Hexapoda</taxon>
        <taxon>Insecta</taxon>
        <taxon>Pterygota</taxon>
        <taxon>Neoptera</taxon>
        <taxon>Endopterygota</taxon>
        <taxon>Lepidoptera</taxon>
        <taxon>Glossata</taxon>
        <taxon>Ditrysia</taxon>
        <taxon>Tineoidea</taxon>
        <taxon>Psychidae</taxon>
        <taxon>Oiketicinae</taxon>
        <taxon>Eumeta</taxon>
    </lineage>
</organism>
<dbReference type="AlphaFoldDB" id="A0A4C1ZRL9"/>
<dbReference type="EMBL" id="BGZK01002147">
    <property type="protein sequence ID" value="GBP91166.1"/>
    <property type="molecule type" value="Genomic_DNA"/>
</dbReference>
<proteinExistence type="predicted"/>
<dbReference type="Proteomes" id="UP000299102">
    <property type="component" value="Unassembled WGS sequence"/>
</dbReference>
<sequence length="104" mass="11609">MRHRPARAVDAASSIMKSIVPAILITAARRQHVTTPWSAPPPVAGGGRAQHELFELLERVQCTRFDDQRAVLPPYFSQCCARGRPIIVEWERDARHSAGLSLVR</sequence>
<dbReference type="InterPro" id="IPR003109">
    <property type="entry name" value="GoLoco_motif"/>
</dbReference>
<name>A0A4C1ZRL9_EUMVA</name>
<dbReference type="STRING" id="151549.A0A4C1ZRL9"/>
<dbReference type="PROSITE" id="PS50877">
    <property type="entry name" value="GOLOCO"/>
    <property type="match status" value="1"/>
</dbReference>
<protein>
    <submittedName>
        <fullName evidence="1">Uncharacterized protein</fullName>
    </submittedName>
</protein>
<dbReference type="Pfam" id="PF02188">
    <property type="entry name" value="GoLoco"/>
    <property type="match status" value="1"/>
</dbReference>
<dbReference type="OrthoDB" id="286233at2759"/>
<keyword evidence="2" id="KW-1185">Reference proteome</keyword>
<accession>A0A4C1ZRL9</accession>
<comment type="caution">
    <text evidence="1">The sequence shown here is derived from an EMBL/GenBank/DDBJ whole genome shotgun (WGS) entry which is preliminary data.</text>
</comment>
<evidence type="ECO:0000313" key="2">
    <source>
        <dbReference type="Proteomes" id="UP000299102"/>
    </source>
</evidence>
<evidence type="ECO:0000313" key="1">
    <source>
        <dbReference type="EMBL" id="GBP91166.1"/>
    </source>
</evidence>
<dbReference type="GO" id="GO:0030695">
    <property type="term" value="F:GTPase regulator activity"/>
    <property type="evidence" value="ECO:0007669"/>
    <property type="project" value="InterPro"/>
</dbReference>
<dbReference type="SMART" id="SM00390">
    <property type="entry name" value="GoLoco"/>
    <property type="match status" value="1"/>
</dbReference>
<reference evidence="1 2" key="1">
    <citation type="journal article" date="2019" name="Commun. Biol.">
        <title>The bagworm genome reveals a unique fibroin gene that provides high tensile strength.</title>
        <authorList>
            <person name="Kono N."/>
            <person name="Nakamura H."/>
            <person name="Ohtoshi R."/>
            <person name="Tomita M."/>
            <person name="Numata K."/>
            <person name="Arakawa K."/>
        </authorList>
    </citation>
    <scope>NUCLEOTIDE SEQUENCE [LARGE SCALE GENOMIC DNA]</scope>
</reference>
<gene>
    <name evidence="1" type="ORF">EVAR_67276_1</name>
</gene>